<protein>
    <submittedName>
        <fullName evidence="1">Uncharacterized protein</fullName>
    </submittedName>
</protein>
<dbReference type="OrthoDB" id="5194507at2"/>
<gene>
    <name evidence="1" type="ORF">ETD86_30095</name>
</gene>
<evidence type="ECO:0000313" key="1">
    <source>
        <dbReference type="EMBL" id="TMR13818.1"/>
    </source>
</evidence>
<organism evidence="1 2">
    <name type="scientific">Nonomuraea turkmeniaca</name>
    <dbReference type="NCBI Taxonomy" id="103838"/>
    <lineage>
        <taxon>Bacteria</taxon>
        <taxon>Bacillati</taxon>
        <taxon>Actinomycetota</taxon>
        <taxon>Actinomycetes</taxon>
        <taxon>Streptosporangiales</taxon>
        <taxon>Streptosporangiaceae</taxon>
        <taxon>Nonomuraea</taxon>
    </lineage>
</organism>
<dbReference type="EMBL" id="VCKY01000117">
    <property type="protein sequence ID" value="TMR13818.1"/>
    <property type="molecule type" value="Genomic_DNA"/>
</dbReference>
<comment type="caution">
    <text evidence="1">The sequence shown here is derived from an EMBL/GenBank/DDBJ whole genome shotgun (WGS) entry which is preliminary data.</text>
</comment>
<dbReference type="RefSeq" id="WP_138669730.1">
    <property type="nucleotide sequence ID" value="NZ_VCKY01000117.1"/>
</dbReference>
<dbReference type="AlphaFoldDB" id="A0A5S4F9Q3"/>
<reference evidence="1 2" key="1">
    <citation type="submission" date="2019-05" db="EMBL/GenBank/DDBJ databases">
        <title>Draft genome sequence of Nonomuraea turkmeniaca DSM 43926.</title>
        <authorList>
            <person name="Saricaoglu S."/>
            <person name="Isik K."/>
        </authorList>
    </citation>
    <scope>NUCLEOTIDE SEQUENCE [LARGE SCALE GENOMIC DNA]</scope>
    <source>
        <strain evidence="1 2">DSM 43926</strain>
    </source>
</reference>
<name>A0A5S4F9Q3_9ACTN</name>
<sequence>MTAAHLPLLIEQGSAFAHELHVNDENGPVHLDGYTGQMDVRPHAGSETLLHRLDTASGGIVIDGPAGRISLRIPATVTAAFTWPAAEYDLLIISPDGTPTRLLQGVVTVDAAVTRR</sequence>
<proteinExistence type="predicted"/>
<accession>A0A5S4F9Q3</accession>
<dbReference type="Proteomes" id="UP000309128">
    <property type="component" value="Unassembled WGS sequence"/>
</dbReference>
<keyword evidence="2" id="KW-1185">Reference proteome</keyword>
<evidence type="ECO:0000313" key="2">
    <source>
        <dbReference type="Proteomes" id="UP000309128"/>
    </source>
</evidence>